<proteinExistence type="predicted"/>
<sequence>MADNAVNHHSQKTKEHGEEKSDHGLLDCFCKKDENKKCGETDCKDEKNESLLEKLHISDSNSSSSDEECEDGEKKKKKKKDKSLKEKVEKKIEEDKVKINVKIEEAREKALELKEKTIIKHHHHHPVKLLSLHQNQLVRLKRKKGFIEKIKDKLPGGHKKAEDELAAPLPPPVEAVKADHHVNAENEHKEKKGILELIKEKLPGYHSKSEKEKKE</sequence>
<keyword evidence="2" id="KW-1185">Reference proteome</keyword>
<protein>
    <submittedName>
        <fullName evidence="1">Uncharacterized protein</fullName>
    </submittedName>
</protein>
<evidence type="ECO:0000313" key="2">
    <source>
        <dbReference type="Proteomes" id="UP001056120"/>
    </source>
</evidence>
<accession>A0ACB9IK24</accession>
<name>A0ACB9IK24_9ASTR</name>
<reference evidence="1 2" key="2">
    <citation type="journal article" date="2022" name="Mol. Ecol. Resour.">
        <title>The genomes of chicory, endive, great burdock and yacon provide insights into Asteraceae paleo-polyploidization history and plant inulin production.</title>
        <authorList>
            <person name="Fan W."/>
            <person name="Wang S."/>
            <person name="Wang H."/>
            <person name="Wang A."/>
            <person name="Jiang F."/>
            <person name="Liu H."/>
            <person name="Zhao H."/>
            <person name="Xu D."/>
            <person name="Zhang Y."/>
        </authorList>
    </citation>
    <scope>NUCLEOTIDE SEQUENCE [LARGE SCALE GENOMIC DNA]</scope>
    <source>
        <strain evidence="2">cv. Yunnan</strain>
        <tissue evidence="1">Leaves</tissue>
    </source>
</reference>
<gene>
    <name evidence="1" type="ORF">L1987_23674</name>
</gene>
<organism evidence="1 2">
    <name type="scientific">Smallanthus sonchifolius</name>
    <dbReference type="NCBI Taxonomy" id="185202"/>
    <lineage>
        <taxon>Eukaryota</taxon>
        <taxon>Viridiplantae</taxon>
        <taxon>Streptophyta</taxon>
        <taxon>Embryophyta</taxon>
        <taxon>Tracheophyta</taxon>
        <taxon>Spermatophyta</taxon>
        <taxon>Magnoliopsida</taxon>
        <taxon>eudicotyledons</taxon>
        <taxon>Gunneridae</taxon>
        <taxon>Pentapetalae</taxon>
        <taxon>asterids</taxon>
        <taxon>campanulids</taxon>
        <taxon>Asterales</taxon>
        <taxon>Asteraceae</taxon>
        <taxon>Asteroideae</taxon>
        <taxon>Heliantheae alliance</taxon>
        <taxon>Millerieae</taxon>
        <taxon>Smallanthus</taxon>
    </lineage>
</organism>
<reference evidence="2" key="1">
    <citation type="journal article" date="2022" name="Mol. Ecol. Resour.">
        <title>The genomes of chicory, endive, great burdock and yacon provide insights into Asteraceae palaeo-polyploidization history and plant inulin production.</title>
        <authorList>
            <person name="Fan W."/>
            <person name="Wang S."/>
            <person name="Wang H."/>
            <person name="Wang A."/>
            <person name="Jiang F."/>
            <person name="Liu H."/>
            <person name="Zhao H."/>
            <person name="Xu D."/>
            <person name="Zhang Y."/>
        </authorList>
    </citation>
    <scope>NUCLEOTIDE SEQUENCE [LARGE SCALE GENOMIC DNA]</scope>
    <source>
        <strain evidence="2">cv. Yunnan</strain>
    </source>
</reference>
<dbReference type="EMBL" id="CM042025">
    <property type="protein sequence ID" value="KAI3807740.1"/>
    <property type="molecule type" value="Genomic_DNA"/>
</dbReference>
<comment type="caution">
    <text evidence="1">The sequence shown here is derived from an EMBL/GenBank/DDBJ whole genome shotgun (WGS) entry which is preliminary data.</text>
</comment>
<evidence type="ECO:0000313" key="1">
    <source>
        <dbReference type="EMBL" id="KAI3807740.1"/>
    </source>
</evidence>
<dbReference type="Proteomes" id="UP001056120">
    <property type="component" value="Linkage Group LG08"/>
</dbReference>